<dbReference type="AlphaFoldDB" id="A0AAC9CY51"/>
<organism evidence="1 2">
    <name type="scientific">Flavobacterium anhuiense</name>
    <dbReference type="NCBI Taxonomy" id="459526"/>
    <lineage>
        <taxon>Bacteria</taxon>
        <taxon>Pseudomonadati</taxon>
        <taxon>Bacteroidota</taxon>
        <taxon>Flavobacteriia</taxon>
        <taxon>Flavobacteriales</taxon>
        <taxon>Flavobacteriaceae</taxon>
        <taxon>Flavobacterium</taxon>
    </lineage>
</organism>
<evidence type="ECO:0000313" key="2">
    <source>
        <dbReference type="Proteomes" id="UP000093276"/>
    </source>
</evidence>
<proteinExistence type="predicted"/>
<evidence type="ECO:0000313" key="1">
    <source>
        <dbReference type="EMBL" id="AOC94100.1"/>
    </source>
</evidence>
<accession>A0AAC9CY51</accession>
<dbReference type="KEGG" id="fjg:BB050_00963"/>
<reference evidence="1 2" key="1">
    <citation type="submission" date="2016-08" db="EMBL/GenBank/DDBJ databases">
        <title>Complete genome sequence of Flavobacterium johnsoniae strain GSE09, a volatile-producing biocontrol agent isolated from cucumber (Cucumis sativus).</title>
        <authorList>
            <person name="Jeong J.-J."/>
            <person name="Oh J.Y."/>
            <person name="Jim Y.J."/>
            <person name="Sang M.K."/>
            <person name="Kim K.D."/>
        </authorList>
    </citation>
    <scope>NUCLEOTIDE SEQUENCE [LARGE SCALE GENOMIC DNA]</scope>
    <source>
        <strain evidence="1 2">GSE09</strain>
    </source>
</reference>
<protein>
    <submittedName>
        <fullName evidence="1">Uncharacterized protein</fullName>
    </submittedName>
</protein>
<sequence>MDGWCDFFFFFYRSVTPSGVGFELYIMCEKNTPLGVTDW</sequence>
<dbReference type="Proteomes" id="UP000093276">
    <property type="component" value="Chromosome"/>
</dbReference>
<dbReference type="EMBL" id="CP016907">
    <property type="protein sequence ID" value="AOC94100.1"/>
    <property type="molecule type" value="Genomic_DNA"/>
</dbReference>
<name>A0AAC9CY51_9FLAO</name>
<gene>
    <name evidence="1" type="ORF">BB050_00963</name>
</gene>